<dbReference type="Proteomes" id="UP000032142">
    <property type="component" value="Unassembled WGS sequence"/>
</dbReference>
<proteinExistence type="predicted"/>
<dbReference type="EMBL" id="KN418757">
    <property type="protein sequence ID" value="KHG21497.1"/>
    <property type="molecule type" value="Genomic_DNA"/>
</dbReference>
<keyword evidence="2" id="KW-1185">Reference proteome</keyword>
<name>A0A0B0P9B9_GOSAR</name>
<sequence length="29" mass="3548">MVIEAEYVKLRNFQQCDDVRKPRTNHRNS</sequence>
<dbReference type="AlphaFoldDB" id="A0A0B0P9B9"/>
<accession>A0A0B0P9B9</accession>
<organism evidence="1 2">
    <name type="scientific">Gossypium arboreum</name>
    <name type="common">Tree cotton</name>
    <name type="synonym">Gossypium nanking</name>
    <dbReference type="NCBI Taxonomy" id="29729"/>
    <lineage>
        <taxon>Eukaryota</taxon>
        <taxon>Viridiplantae</taxon>
        <taxon>Streptophyta</taxon>
        <taxon>Embryophyta</taxon>
        <taxon>Tracheophyta</taxon>
        <taxon>Spermatophyta</taxon>
        <taxon>Magnoliopsida</taxon>
        <taxon>eudicotyledons</taxon>
        <taxon>Gunneridae</taxon>
        <taxon>Pentapetalae</taxon>
        <taxon>rosids</taxon>
        <taxon>malvids</taxon>
        <taxon>Malvales</taxon>
        <taxon>Malvaceae</taxon>
        <taxon>Malvoideae</taxon>
        <taxon>Gossypium</taxon>
    </lineage>
</organism>
<gene>
    <name evidence="1" type="ORF">F383_27159</name>
</gene>
<reference evidence="2" key="1">
    <citation type="submission" date="2014-09" db="EMBL/GenBank/DDBJ databases">
        <authorList>
            <person name="Mudge J."/>
            <person name="Ramaraj T."/>
            <person name="Lindquist I.E."/>
            <person name="Bharti A.K."/>
            <person name="Sundararajan A."/>
            <person name="Cameron C.T."/>
            <person name="Woodward J.E."/>
            <person name="May G.D."/>
            <person name="Brubaker C."/>
            <person name="Broadhvest J."/>
            <person name="Wilkins T.A."/>
        </authorList>
    </citation>
    <scope>NUCLEOTIDE SEQUENCE</scope>
    <source>
        <strain evidence="2">cv. AKA8401</strain>
    </source>
</reference>
<evidence type="ECO:0000313" key="2">
    <source>
        <dbReference type="Proteomes" id="UP000032142"/>
    </source>
</evidence>
<protein>
    <submittedName>
        <fullName evidence="1">Uncharacterized protein</fullName>
    </submittedName>
</protein>
<evidence type="ECO:0000313" key="1">
    <source>
        <dbReference type="EMBL" id="KHG21497.1"/>
    </source>
</evidence>